<accession>A0A4V2JF71</accession>
<name>A0A4V2JF71_9MICO</name>
<dbReference type="InterPro" id="IPR032330">
    <property type="entry name" value="EF-G-binding_C"/>
</dbReference>
<dbReference type="AlphaFoldDB" id="A0A4V2JF71"/>
<reference evidence="3" key="1">
    <citation type="submission" date="2019-02" db="EMBL/GenBank/DDBJ databases">
        <title>Glaciihabitans arcticus sp. nov., a psychrotolerant bacterium isolated from polar soil.</title>
        <authorList>
            <person name="Dahal R.H."/>
        </authorList>
    </citation>
    <scope>NUCLEOTIDE SEQUENCE [LARGE SCALE GENOMIC DNA]</scope>
    <source>
        <strain evidence="3">RP-3-7</strain>
    </source>
</reference>
<dbReference type="Proteomes" id="UP000294194">
    <property type="component" value="Unassembled WGS sequence"/>
</dbReference>
<dbReference type="RefSeq" id="WP_130982545.1">
    <property type="nucleotide sequence ID" value="NZ_SISG01000001.1"/>
</dbReference>
<feature type="domain" description="Elongation factor G-binding protein C-terminal treble-clef zinc-finger" evidence="1">
    <location>
        <begin position="9"/>
        <end position="157"/>
    </location>
</feature>
<comment type="caution">
    <text evidence="2">The sequence shown here is derived from an EMBL/GenBank/DDBJ whole genome shotgun (WGS) entry which is preliminary data.</text>
</comment>
<dbReference type="Pfam" id="PF16571">
    <property type="entry name" value="FBP_C"/>
    <property type="match status" value="1"/>
</dbReference>
<proteinExistence type="predicted"/>
<sequence length="162" mass="17637">MLALSDTTIRASFANATKRELNDLTLPDLSAIAWDKIDYLGWRDLRLARRAYVVVPVGDEIVGVILKQAESAPRSRAQCTWCEDVHLPNDVLLYAARRAGAGGRNGNSVGTLLCANFECSANVRKTPPMAYIGFDVEAAREKRIATLRVRASDFAAGVASVE</sequence>
<evidence type="ECO:0000313" key="3">
    <source>
        <dbReference type="Proteomes" id="UP000294194"/>
    </source>
</evidence>
<gene>
    <name evidence="2" type="ORF">EYE40_13910</name>
</gene>
<protein>
    <submittedName>
        <fullName evidence="2">FBP domain-containing protein</fullName>
    </submittedName>
</protein>
<evidence type="ECO:0000313" key="2">
    <source>
        <dbReference type="EMBL" id="TBN58399.1"/>
    </source>
</evidence>
<dbReference type="EMBL" id="SISG01000001">
    <property type="protein sequence ID" value="TBN58399.1"/>
    <property type="molecule type" value="Genomic_DNA"/>
</dbReference>
<evidence type="ECO:0000259" key="1">
    <source>
        <dbReference type="Pfam" id="PF16571"/>
    </source>
</evidence>
<organism evidence="2 3">
    <name type="scientific">Glaciihabitans arcticus</name>
    <dbReference type="NCBI Taxonomy" id="2668039"/>
    <lineage>
        <taxon>Bacteria</taxon>
        <taxon>Bacillati</taxon>
        <taxon>Actinomycetota</taxon>
        <taxon>Actinomycetes</taxon>
        <taxon>Micrococcales</taxon>
        <taxon>Microbacteriaceae</taxon>
        <taxon>Glaciihabitans</taxon>
    </lineage>
</organism>
<keyword evidence="3" id="KW-1185">Reference proteome</keyword>